<proteinExistence type="predicted"/>
<feature type="compositionally biased region" description="Polar residues" evidence="1">
    <location>
        <begin position="42"/>
        <end position="69"/>
    </location>
</feature>
<name>A0A1J1HF67_PLARL</name>
<accession>A0A1J1HF67</accession>
<evidence type="ECO:0000256" key="1">
    <source>
        <dbReference type="SAM" id="MobiDB-lite"/>
    </source>
</evidence>
<gene>
    <name evidence="2" type="ORF">PRELSG_1443200</name>
</gene>
<feature type="region of interest" description="Disordered" evidence="1">
    <location>
        <begin position="42"/>
        <end position="71"/>
    </location>
</feature>
<evidence type="ECO:0000313" key="2">
    <source>
        <dbReference type="EMBL" id="CRH02698.1"/>
    </source>
</evidence>
<organism evidence="2 3">
    <name type="scientific">Plasmodium relictum</name>
    <dbReference type="NCBI Taxonomy" id="85471"/>
    <lineage>
        <taxon>Eukaryota</taxon>
        <taxon>Sar</taxon>
        <taxon>Alveolata</taxon>
        <taxon>Apicomplexa</taxon>
        <taxon>Aconoidasida</taxon>
        <taxon>Haemosporida</taxon>
        <taxon>Plasmodiidae</taxon>
        <taxon>Plasmodium</taxon>
        <taxon>Plasmodium (Haemamoeba)</taxon>
    </lineage>
</organism>
<reference evidence="2 3" key="1">
    <citation type="submission" date="2015-04" db="EMBL/GenBank/DDBJ databases">
        <authorList>
            <consortium name="Pathogen Informatics"/>
        </authorList>
    </citation>
    <scope>NUCLEOTIDE SEQUENCE [LARGE SCALE GENOMIC DNA]</scope>
    <source>
        <strain evidence="2 3">SGS1</strain>
    </source>
</reference>
<evidence type="ECO:0000313" key="3">
    <source>
        <dbReference type="Proteomes" id="UP000220158"/>
    </source>
</evidence>
<dbReference type="OrthoDB" id="372481at2759"/>
<dbReference type="KEGG" id="prel:PRELSG_1443200"/>
<dbReference type="AlphaFoldDB" id="A0A1J1HF67"/>
<sequence>MNQASVKSKFKTAEFGNNETKGVRFMNKTKNNQNTISKNVTAQNSLSSQKNTFTKNSSLKMRTNNNSLNHPPKYILKNNQNFPHKISQAPLTKTHNELRCEEKKFSSFNTRNSLNDDPKKSFIVKPTALNKNEEKYNDRKNVKKIFNDSNSGLKRNDNNTRLTRIFNAQSTNNTANNSTYNTAYNVQSKIENNKSDNVNNSENFIHTYSSPAKRKYETFENVNKNDEKDNREMKTQNKRFAQKNYNLDNNLNLECNKNFNNNNILNNTSENMNSYSKYSNDNLFNKNNLNNKFSEKNISYSKNKNETLLNSSYPLLNPIKTNDNFNSNSLGRNYTNCERLRNNKNMLNDHNYELNQKHYYKEKNGNLNLENNKNKNNTEFIEQFNNHKNENHNEVYYLNDSLIKDDRNLNYIIETNSEKIINTSNENNNDNFNSCTFDRLSEENFNSYMKRKIDKNCDITTNNIEEFNIMNNSINENVSNNSKKFSNILKNHVEKNKMKFILSNEKIMLRNDITETNNIELKNLSNSPFSEANINNNIENYQEKHTYFKYNGINKVSKSLNQNELRDMANKKINIDTYKSNDREYIYFQNIINNMENCNSVENDIDTLYKHVMNLNEYSLNFNYENECINDILNLSNNVNNNIQSIQQIIYNKKKVVQDKRNIVNEEYENICQKLKDCESIFCDTNDETGEKKLKVFYEIDEKKNTLKNKYELKKMLLKKAQYKIDKLQEYTDAIKFKTLAISKRYKKTFLLIEELFRLKIIKDKENQLEVCLIPKNTETDMWHRLQLDKNEITSDACNYLWSQIESFVDKETFNNYF</sequence>
<dbReference type="GeneID" id="39738864"/>
<dbReference type="RefSeq" id="XP_028535218.1">
    <property type="nucleotide sequence ID" value="XM_028679512.1"/>
</dbReference>
<dbReference type="Proteomes" id="UP000220158">
    <property type="component" value="Chromosome 14"/>
</dbReference>
<protein>
    <submittedName>
        <fullName evidence="2">Cyclin related protein, putative</fullName>
    </submittedName>
</protein>
<keyword evidence="3" id="KW-1185">Reference proteome</keyword>
<dbReference type="EMBL" id="LN835309">
    <property type="protein sequence ID" value="CRH02698.1"/>
    <property type="molecule type" value="Genomic_DNA"/>
</dbReference>
<dbReference type="OMA" id="CESIFCD"/>
<dbReference type="VEuPathDB" id="PlasmoDB:PRELSG_1443200"/>